<dbReference type="EMBL" id="ABYT01000022">
    <property type="protein sequence ID" value="EEC91115.1"/>
    <property type="molecule type" value="Genomic_DNA"/>
</dbReference>
<dbReference type="PANTHER" id="PTHR37422:SF13">
    <property type="entry name" value="LIPOPOLYSACCHARIDE BIOSYNTHESIS PROTEIN PA4999-RELATED"/>
    <property type="match status" value="1"/>
</dbReference>
<reference evidence="7 8" key="2">
    <citation type="submission" date="2008-11" db="EMBL/GenBank/DDBJ databases">
        <title>Draft genome sequence of Eubacterium biforme (DSM 3989).</title>
        <authorList>
            <person name="Sudarsanam P."/>
            <person name="Ley R."/>
            <person name="Guruge J."/>
            <person name="Turnbaugh P.J."/>
            <person name="Mahowald M."/>
            <person name="Liep D."/>
            <person name="Gordon J."/>
        </authorList>
    </citation>
    <scope>NUCLEOTIDE SEQUENCE [LARGE SCALE GENOMIC DNA]</scope>
    <source>
        <strain evidence="7 8">DSM 3989</strain>
    </source>
</reference>
<dbReference type="RefSeq" id="WP_003864088.1">
    <property type="nucleotide sequence ID" value="NZ_DS996840.1"/>
</dbReference>
<evidence type="ECO:0000313" key="8">
    <source>
        <dbReference type="Proteomes" id="UP000004315"/>
    </source>
</evidence>
<name>B7C7X4_9FIRM</name>
<dbReference type="eggNOG" id="COG3307">
    <property type="taxonomic scope" value="Bacteria"/>
</dbReference>
<dbReference type="AlphaFoldDB" id="B7C7X4"/>
<comment type="subcellular location">
    <subcellularLocation>
        <location evidence="1">Membrane</location>
        <topology evidence="1">Multi-pass membrane protein</topology>
    </subcellularLocation>
</comment>
<feature type="transmembrane region" description="Helical" evidence="5">
    <location>
        <begin position="47"/>
        <end position="65"/>
    </location>
</feature>
<evidence type="ECO:0000259" key="6">
    <source>
        <dbReference type="Pfam" id="PF04932"/>
    </source>
</evidence>
<dbReference type="InterPro" id="IPR051533">
    <property type="entry name" value="WaaL-like"/>
</dbReference>
<sequence>MNLDEKMLLLATCFLFLPYQIASVGIACILVQAFCRHKLVDAIKNQTGAIFLYSFIGLEFIVTILHSNWTGLGNTWLFVLVGLYGAYYRKSITKNTFEKMCDLVIILSIFAAIYGLYQFNQISIANGRTFLEFHIFNSPKRRITSTFMNANIYAMVIDFVCVMCMYRFVKNDNILCKIGYVIVALFNFFVLYLTGSRTALLPFVLIFPIFLYCVRWKKLFITSIVLELCVCGLVFLKPSLIPRMSDMSTFASRIKIWKTAFICISMYPLFGWGPQTYKKFYP</sequence>
<evidence type="ECO:0000313" key="7">
    <source>
        <dbReference type="EMBL" id="EEC91115.1"/>
    </source>
</evidence>
<keyword evidence="2 5" id="KW-0812">Transmembrane</keyword>
<feature type="transmembrane region" description="Helical" evidence="5">
    <location>
        <begin position="256"/>
        <end position="273"/>
    </location>
</feature>
<dbReference type="Pfam" id="PF04932">
    <property type="entry name" value="Wzy_C"/>
    <property type="match status" value="1"/>
</dbReference>
<keyword evidence="3 5" id="KW-1133">Transmembrane helix</keyword>
<dbReference type="GO" id="GO:0016020">
    <property type="term" value="C:membrane"/>
    <property type="evidence" value="ECO:0007669"/>
    <property type="project" value="UniProtKB-SubCell"/>
</dbReference>
<feature type="transmembrane region" description="Helical" evidence="5">
    <location>
        <begin position="174"/>
        <end position="193"/>
    </location>
</feature>
<evidence type="ECO:0000256" key="2">
    <source>
        <dbReference type="ARBA" id="ARBA00022692"/>
    </source>
</evidence>
<accession>B7C7X4</accession>
<keyword evidence="4 5" id="KW-0472">Membrane</keyword>
<dbReference type="PANTHER" id="PTHR37422">
    <property type="entry name" value="TEICHURONIC ACID BIOSYNTHESIS PROTEIN TUAE"/>
    <property type="match status" value="1"/>
</dbReference>
<feature type="transmembrane region" description="Helical" evidence="5">
    <location>
        <begin position="100"/>
        <end position="117"/>
    </location>
</feature>
<evidence type="ECO:0000256" key="5">
    <source>
        <dbReference type="SAM" id="Phobius"/>
    </source>
</evidence>
<feature type="transmembrane region" description="Helical" evidence="5">
    <location>
        <begin position="219"/>
        <end position="236"/>
    </location>
</feature>
<dbReference type="STRING" id="518637.EUBIFOR_00274"/>
<gene>
    <name evidence="7" type="ORF">EUBIFOR_00274</name>
</gene>
<dbReference type="PROSITE" id="PS51257">
    <property type="entry name" value="PROKAR_LIPOPROTEIN"/>
    <property type="match status" value="1"/>
</dbReference>
<dbReference type="OrthoDB" id="9806320at2"/>
<proteinExistence type="predicted"/>
<keyword evidence="8" id="KW-1185">Reference proteome</keyword>
<feature type="transmembrane region" description="Helical" evidence="5">
    <location>
        <begin position="6"/>
        <end position="35"/>
    </location>
</feature>
<dbReference type="InterPro" id="IPR007016">
    <property type="entry name" value="O-antigen_ligase-rel_domated"/>
</dbReference>
<feature type="transmembrane region" description="Helical" evidence="5">
    <location>
        <begin position="71"/>
        <end position="88"/>
    </location>
</feature>
<feature type="non-terminal residue" evidence="7">
    <location>
        <position position="282"/>
    </location>
</feature>
<organism evidence="7 8">
    <name type="scientific">Holdemanella biformis DSM 3989</name>
    <dbReference type="NCBI Taxonomy" id="518637"/>
    <lineage>
        <taxon>Bacteria</taxon>
        <taxon>Bacillati</taxon>
        <taxon>Bacillota</taxon>
        <taxon>Erysipelotrichia</taxon>
        <taxon>Erysipelotrichales</taxon>
        <taxon>Erysipelotrichaceae</taxon>
        <taxon>Holdemanella</taxon>
    </lineage>
</organism>
<feature type="domain" description="O-antigen ligase-related" evidence="6">
    <location>
        <begin position="183"/>
        <end position="277"/>
    </location>
</feature>
<evidence type="ECO:0000256" key="4">
    <source>
        <dbReference type="ARBA" id="ARBA00023136"/>
    </source>
</evidence>
<comment type="caution">
    <text evidence="7">The sequence shown here is derived from an EMBL/GenBank/DDBJ whole genome shotgun (WGS) entry which is preliminary data.</text>
</comment>
<dbReference type="HOGENOM" id="CLU_057670_0_0_9"/>
<evidence type="ECO:0000256" key="1">
    <source>
        <dbReference type="ARBA" id="ARBA00004141"/>
    </source>
</evidence>
<evidence type="ECO:0000256" key="3">
    <source>
        <dbReference type="ARBA" id="ARBA00022989"/>
    </source>
</evidence>
<feature type="transmembrane region" description="Helical" evidence="5">
    <location>
        <begin position="150"/>
        <end position="169"/>
    </location>
</feature>
<feature type="transmembrane region" description="Helical" evidence="5">
    <location>
        <begin position="199"/>
        <end position="214"/>
    </location>
</feature>
<reference evidence="7 8" key="1">
    <citation type="submission" date="2008-10" db="EMBL/GenBank/DDBJ databases">
        <authorList>
            <person name="Fulton L."/>
            <person name="Clifton S."/>
            <person name="Fulton B."/>
            <person name="Xu J."/>
            <person name="Minx P."/>
            <person name="Pepin K.H."/>
            <person name="Johnson M."/>
            <person name="Bhonagiri V."/>
            <person name="Nash W.E."/>
            <person name="Mardis E.R."/>
            <person name="Wilson R.K."/>
        </authorList>
    </citation>
    <scope>NUCLEOTIDE SEQUENCE [LARGE SCALE GENOMIC DNA]</scope>
    <source>
        <strain evidence="7 8">DSM 3989</strain>
    </source>
</reference>
<dbReference type="Proteomes" id="UP000004315">
    <property type="component" value="Unassembled WGS sequence"/>
</dbReference>
<protein>
    <recommendedName>
        <fullName evidence="6">O-antigen ligase-related domain-containing protein</fullName>
    </recommendedName>
</protein>